<keyword evidence="6" id="KW-1015">Disulfide bond</keyword>
<dbReference type="PANTHER" id="PTHR42104:SF1">
    <property type="entry name" value="EXTRACELLULAR GUANYL-SPECIFIC RIBONUCLEASE RNTA (AFU_ORTHOLOGUE AFUA_4G03230)"/>
    <property type="match status" value="1"/>
</dbReference>
<evidence type="ECO:0000256" key="1">
    <source>
        <dbReference type="ARBA" id="ARBA00009006"/>
    </source>
</evidence>
<keyword evidence="7" id="KW-0456">Lyase</keyword>
<evidence type="ECO:0000256" key="8">
    <source>
        <dbReference type="ARBA" id="ARBA00034015"/>
    </source>
</evidence>
<name>A0A8H4J2C8_9PEZI</name>
<dbReference type="GO" id="GO:0046589">
    <property type="term" value="F:ribonuclease T1 activity"/>
    <property type="evidence" value="ECO:0007669"/>
    <property type="project" value="UniProtKB-EC"/>
</dbReference>
<protein>
    <recommendedName>
        <fullName evidence="2">ribonuclease T1</fullName>
        <ecNumber evidence="2">4.6.1.24</ecNumber>
    </recommendedName>
</protein>
<comment type="catalytic activity">
    <reaction evidence="8">
        <text>[RNA] containing guanosine + H2O = an [RNA fragment]-3'-guanosine-3'-phosphate + a 5'-hydroxy-ribonucleotide-3'-[RNA fragment].</text>
        <dbReference type="EC" id="4.6.1.24"/>
    </reaction>
</comment>
<evidence type="ECO:0000256" key="6">
    <source>
        <dbReference type="ARBA" id="ARBA00023157"/>
    </source>
</evidence>
<dbReference type="InterPro" id="IPR016191">
    <property type="entry name" value="Ribonuclease/ribotoxin"/>
</dbReference>
<evidence type="ECO:0000256" key="2">
    <source>
        <dbReference type="ARBA" id="ARBA00012549"/>
    </source>
</evidence>
<dbReference type="EMBL" id="WWBZ02000007">
    <property type="protein sequence ID" value="KAF4312005.1"/>
    <property type="molecule type" value="Genomic_DNA"/>
</dbReference>
<dbReference type="Gene3D" id="3.10.450.30">
    <property type="entry name" value="Microbial ribonucleases"/>
    <property type="match status" value="1"/>
</dbReference>
<organism evidence="9 10">
    <name type="scientific">Botryosphaeria dothidea</name>
    <dbReference type="NCBI Taxonomy" id="55169"/>
    <lineage>
        <taxon>Eukaryota</taxon>
        <taxon>Fungi</taxon>
        <taxon>Dikarya</taxon>
        <taxon>Ascomycota</taxon>
        <taxon>Pezizomycotina</taxon>
        <taxon>Dothideomycetes</taxon>
        <taxon>Dothideomycetes incertae sedis</taxon>
        <taxon>Botryosphaeriales</taxon>
        <taxon>Botryosphaeriaceae</taxon>
        <taxon>Botryosphaeria</taxon>
    </lineage>
</organism>
<dbReference type="EC" id="4.6.1.24" evidence="2"/>
<keyword evidence="3" id="KW-0540">Nuclease</keyword>
<dbReference type="OrthoDB" id="5425539at2759"/>
<keyword evidence="4" id="KW-0255">Endonuclease</keyword>
<comment type="caution">
    <text evidence="9">The sequence shown here is derived from an EMBL/GenBank/DDBJ whole genome shotgun (WGS) entry which is preliminary data.</text>
</comment>
<comment type="similarity">
    <text evidence="1">Belongs to the ribonuclease N1/T1 family.</text>
</comment>
<dbReference type="SUPFAM" id="SSF53933">
    <property type="entry name" value="Microbial ribonucleases"/>
    <property type="match status" value="1"/>
</dbReference>
<dbReference type="Proteomes" id="UP000572817">
    <property type="component" value="Unassembled WGS sequence"/>
</dbReference>
<dbReference type="GO" id="GO:0016787">
    <property type="term" value="F:hydrolase activity"/>
    <property type="evidence" value="ECO:0007669"/>
    <property type="project" value="UniProtKB-KW"/>
</dbReference>
<evidence type="ECO:0000256" key="4">
    <source>
        <dbReference type="ARBA" id="ARBA00022759"/>
    </source>
</evidence>
<evidence type="ECO:0000256" key="3">
    <source>
        <dbReference type="ARBA" id="ARBA00022722"/>
    </source>
</evidence>
<dbReference type="Pfam" id="PF00545">
    <property type="entry name" value="Ribonuclease"/>
    <property type="match status" value="1"/>
</dbReference>
<accession>A0A8H4J2C8</accession>
<evidence type="ECO:0000256" key="7">
    <source>
        <dbReference type="ARBA" id="ARBA00023239"/>
    </source>
</evidence>
<proteinExistence type="inferred from homology"/>
<reference evidence="9" key="1">
    <citation type="submission" date="2020-04" db="EMBL/GenBank/DDBJ databases">
        <title>Genome Assembly and Annotation of Botryosphaeria dothidea sdau 11-99, a Latent Pathogen of Apple Fruit Ring Rot in China.</title>
        <authorList>
            <person name="Yu C."/>
            <person name="Diao Y."/>
            <person name="Lu Q."/>
            <person name="Zhao J."/>
            <person name="Cui S."/>
            <person name="Peng C."/>
            <person name="He B."/>
            <person name="Liu H."/>
        </authorList>
    </citation>
    <scope>NUCLEOTIDE SEQUENCE [LARGE SCALE GENOMIC DNA]</scope>
    <source>
        <strain evidence="9">Sdau11-99</strain>
    </source>
</reference>
<evidence type="ECO:0000313" key="9">
    <source>
        <dbReference type="EMBL" id="KAF4312005.1"/>
    </source>
</evidence>
<dbReference type="PANTHER" id="PTHR42104">
    <property type="entry name" value="EXTRACELLULAR GUANYL-SPECIFIC RIBONUCLEASE RNTA (AFU_ORTHOLOGUE AFUA_4G03230)"/>
    <property type="match status" value="1"/>
</dbReference>
<dbReference type="AlphaFoldDB" id="A0A8H4J2C8"/>
<dbReference type="InterPro" id="IPR000026">
    <property type="entry name" value="N1-like"/>
</dbReference>
<evidence type="ECO:0000256" key="5">
    <source>
        <dbReference type="ARBA" id="ARBA00022801"/>
    </source>
</evidence>
<gene>
    <name evidence="9" type="ORF">GTA08_BOTSDO12101</name>
</gene>
<keyword evidence="10" id="KW-1185">Reference proteome</keyword>
<sequence length="145" mass="15650">MATIYYEPSACNCDGTDYTKADIDAAATQALALAKAGKTVGDDKYPHAYNDYEHFNFAHGEAPYLEFPVLQNGTVYDGGRPGADRIVIGSIAEDYSSAVYCACITHDGQKKNGFAECKDDSMNPRGKGTLPLGKEGRKLLSKIEL</sequence>
<dbReference type="GO" id="GO:0003723">
    <property type="term" value="F:RNA binding"/>
    <property type="evidence" value="ECO:0007669"/>
    <property type="project" value="InterPro"/>
</dbReference>
<keyword evidence="5" id="KW-0378">Hydrolase</keyword>
<evidence type="ECO:0000313" key="10">
    <source>
        <dbReference type="Proteomes" id="UP000572817"/>
    </source>
</evidence>